<protein>
    <submittedName>
        <fullName evidence="1">Uncharacterized protein</fullName>
    </submittedName>
</protein>
<dbReference type="Proteomes" id="UP001186974">
    <property type="component" value="Unassembled WGS sequence"/>
</dbReference>
<evidence type="ECO:0000313" key="2">
    <source>
        <dbReference type="Proteomes" id="UP001186974"/>
    </source>
</evidence>
<proteinExistence type="predicted"/>
<evidence type="ECO:0000313" key="1">
    <source>
        <dbReference type="EMBL" id="KAK3081666.1"/>
    </source>
</evidence>
<keyword evidence="2" id="KW-1185">Reference proteome</keyword>
<dbReference type="EMBL" id="JAWDJW010000098">
    <property type="protein sequence ID" value="KAK3081666.1"/>
    <property type="molecule type" value="Genomic_DNA"/>
</dbReference>
<comment type="caution">
    <text evidence="1">The sequence shown here is derived from an EMBL/GenBank/DDBJ whole genome shotgun (WGS) entry which is preliminary data.</text>
</comment>
<feature type="non-terminal residue" evidence="1">
    <location>
        <position position="1"/>
    </location>
</feature>
<gene>
    <name evidence="1" type="ORF">LTS18_004147</name>
</gene>
<reference evidence="1" key="1">
    <citation type="submission" date="2024-09" db="EMBL/GenBank/DDBJ databases">
        <title>Black Yeasts Isolated from many extreme environments.</title>
        <authorList>
            <person name="Coleine C."/>
            <person name="Stajich J.E."/>
            <person name="Selbmann L."/>
        </authorList>
    </citation>
    <scope>NUCLEOTIDE SEQUENCE</scope>
    <source>
        <strain evidence="1">CCFEE 5737</strain>
    </source>
</reference>
<name>A0ACC3DYF4_9PEZI</name>
<accession>A0ACC3DYF4</accession>
<sequence length="323" mass="34239">DPIVNAFIPQSGTAISFTNPPPMNNSAAFYNASIALGCGGSGVGPMAALSCVRTKSTAELLNVTRVTDPLAAVLGNFGPTSDNHVVFSDYEARAEAGQFIRKPYFTGSDDYEAGLFTILAAAGGLSVTGLEWQVMNLASFTCPTGDAAAARARYGVPTYRYRYFGEFPNLRLTINPPSGAWHGAEIPVIWQTTEDASGQSDTSAEDSISRYLSRVWAAFAKNPSTALSRAPYNFPQYSNTSQFNRSVLCELADRRTANSLIQFGCNNKTQPRLTKPASFDSLCPVIQDAVARIPGGIAGALGSGSLAEIPGINKLKLGPGKCK</sequence>
<organism evidence="1 2">
    <name type="scientific">Coniosporium uncinatum</name>
    <dbReference type="NCBI Taxonomy" id="93489"/>
    <lineage>
        <taxon>Eukaryota</taxon>
        <taxon>Fungi</taxon>
        <taxon>Dikarya</taxon>
        <taxon>Ascomycota</taxon>
        <taxon>Pezizomycotina</taxon>
        <taxon>Dothideomycetes</taxon>
        <taxon>Dothideomycetes incertae sedis</taxon>
        <taxon>Coniosporium</taxon>
    </lineage>
</organism>